<dbReference type="GO" id="GO:0016491">
    <property type="term" value="F:oxidoreductase activity"/>
    <property type="evidence" value="ECO:0007669"/>
    <property type="project" value="UniProtKB-KW"/>
</dbReference>
<dbReference type="PANTHER" id="PTHR42879">
    <property type="entry name" value="3-OXOACYL-(ACYL-CARRIER-PROTEIN) REDUCTASE"/>
    <property type="match status" value="1"/>
</dbReference>
<dbReference type="PRINTS" id="PR00081">
    <property type="entry name" value="GDHRDH"/>
</dbReference>
<evidence type="ECO:0000313" key="3">
    <source>
        <dbReference type="EMBL" id="RLJ86335.1"/>
    </source>
</evidence>
<dbReference type="InterPro" id="IPR036291">
    <property type="entry name" value="NAD(P)-bd_dom_sf"/>
</dbReference>
<reference evidence="3 4" key="1">
    <citation type="submission" date="2018-10" db="EMBL/GenBank/DDBJ databases">
        <title>Genomic Encyclopedia of Type Strains, Phase IV (KMG-IV): sequencing the most valuable type-strain genomes for metagenomic binning, comparative biology and taxonomic classification.</title>
        <authorList>
            <person name="Goeker M."/>
        </authorList>
    </citation>
    <scope>NUCLEOTIDE SEQUENCE [LARGE SCALE GENOMIC DNA]</scope>
    <source>
        <strain evidence="3 4">DSM 20549</strain>
    </source>
</reference>
<dbReference type="InterPro" id="IPR050259">
    <property type="entry name" value="SDR"/>
</dbReference>
<organism evidence="3 4">
    <name type="scientific">Planococcus citreus</name>
    <dbReference type="NCBI Taxonomy" id="1373"/>
    <lineage>
        <taxon>Bacteria</taxon>
        <taxon>Bacillati</taxon>
        <taxon>Bacillota</taxon>
        <taxon>Bacilli</taxon>
        <taxon>Bacillales</taxon>
        <taxon>Caryophanaceae</taxon>
        <taxon>Planococcus</taxon>
    </lineage>
</organism>
<accession>A0A497YDL8</accession>
<dbReference type="FunFam" id="3.40.50.720:FF:000084">
    <property type="entry name" value="Short-chain dehydrogenase reductase"/>
    <property type="match status" value="1"/>
</dbReference>
<name>A0A497YDL8_9BACL</name>
<keyword evidence="4" id="KW-1185">Reference proteome</keyword>
<dbReference type="GO" id="GO:0008206">
    <property type="term" value="P:bile acid metabolic process"/>
    <property type="evidence" value="ECO:0007669"/>
    <property type="project" value="UniProtKB-ARBA"/>
</dbReference>
<dbReference type="PANTHER" id="PTHR42879:SF6">
    <property type="entry name" value="NADPH-DEPENDENT REDUCTASE BACG"/>
    <property type="match status" value="1"/>
</dbReference>
<proteinExistence type="inferred from homology"/>
<dbReference type="SUPFAM" id="SSF51735">
    <property type="entry name" value="NAD(P)-binding Rossmann-fold domains"/>
    <property type="match status" value="1"/>
</dbReference>
<dbReference type="Gene3D" id="3.40.50.720">
    <property type="entry name" value="NAD(P)-binding Rossmann-like Domain"/>
    <property type="match status" value="1"/>
</dbReference>
<evidence type="ECO:0000313" key="4">
    <source>
        <dbReference type="Proteomes" id="UP000280791"/>
    </source>
</evidence>
<evidence type="ECO:0000256" key="2">
    <source>
        <dbReference type="ARBA" id="ARBA00023002"/>
    </source>
</evidence>
<keyword evidence="2" id="KW-0560">Oxidoreductase</keyword>
<comment type="caution">
    <text evidence="3">The sequence shown here is derived from an EMBL/GenBank/DDBJ whole genome shotgun (WGS) entry which is preliminary data.</text>
</comment>
<dbReference type="Proteomes" id="UP000280791">
    <property type="component" value="Unassembled WGS sequence"/>
</dbReference>
<dbReference type="Pfam" id="PF13561">
    <property type="entry name" value="adh_short_C2"/>
    <property type="match status" value="1"/>
</dbReference>
<evidence type="ECO:0000256" key="1">
    <source>
        <dbReference type="ARBA" id="ARBA00006484"/>
    </source>
</evidence>
<dbReference type="PRINTS" id="PR00080">
    <property type="entry name" value="SDRFAMILY"/>
</dbReference>
<dbReference type="InterPro" id="IPR002347">
    <property type="entry name" value="SDR_fam"/>
</dbReference>
<gene>
    <name evidence="3" type="ORF">DFR62_2741</name>
</gene>
<comment type="similarity">
    <text evidence="1">Belongs to the short-chain dehydrogenases/reductases (SDR) family.</text>
</comment>
<protein>
    <submittedName>
        <fullName evidence="3">3-oxoacyl-[acyl-carrier protein] reductase</fullName>
    </submittedName>
</protein>
<sequence length="269" mass="28938">MERMINVDLGLKEKVVVVMASSKGLGKASALEFAKEGAIVIISSRSQESVDAAAEELRTASGNEHVHAYACDMSKAQDIQQLFHKVNEQFGRIDVLVNNTGGPKAGGFDNMSDEDWYAAFDRNLLSYIRTCREVLPYMKEQQFGRIINISSSSTKEVIDGLILSNTMRAGMVGFAKTLAREVAGDNIMVNTVGPGKISTGRIAELNEAAAKRQGITADEVLKNTEAQIPTGRLGEPAEFARTVVFLASAANSYVTGQSIVVDGGFLKAL</sequence>
<dbReference type="AlphaFoldDB" id="A0A497YDL8"/>
<dbReference type="CDD" id="cd05344">
    <property type="entry name" value="BKR_like_SDR_like"/>
    <property type="match status" value="1"/>
</dbReference>
<dbReference type="EMBL" id="RCCP01000004">
    <property type="protein sequence ID" value="RLJ86335.1"/>
    <property type="molecule type" value="Genomic_DNA"/>
</dbReference>